<evidence type="ECO:0000256" key="3">
    <source>
        <dbReference type="PIRSR" id="PIRSR001221-1"/>
    </source>
</evidence>
<feature type="binding site" evidence="4">
    <location>
        <position position="196"/>
    </location>
    <ligand>
        <name>substrate</name>
    </ligand>
</feature>
<dbReference type="Gene3D" id="3.90.1300.10">
    <property type="entry name" value="Amidase signature (AS) domain"/>
    <property type="match status" value="1"/>
</dbReference>
<dbReference type="EMBL" id="SRPY01000475">
    <property type="protein sequence ID" value="KAG5922913.1"/>
    <property type="molecule type" value="Genomic_DNA"/>
</dbReference>
<dbReference type="Pfam" id="PF01425">
    <property type="entry name" value="Amidase"/>
    <property type="match status" value="1"/>
</dbReference>
<evidence type="ECO:0000313" key="7">
    <source>
        <dbReference type="Proteomes" id="UP000811619"/>
    </source>
</evidence>
<dbReference type="PANTHER" id="PTHR46072">
    <property type="entry name" value="AMIDASE-RELATED-RELATED"/>
    <property type="match status" value="1"/>
</dbReference>
<dbReference type="PIRSF" id="PIRSF001221">
    <property type="entry name" value="Amidase_fungi"/>
    <property type="match status" value="1"/>
</dbReference>
<proteinExistence type="inferred from homology"/>
<feature type="binding site" evidence="4">
    <location>
        <position position="221"/>
    </location>
    <ligand>
        <name>substrate</name>
    </ligand>
</feature>
<feature type="active site" description="Charge relay system" evidence="3">
    <location>
        <position position="148"/>
    </location>
</feature>
<dbReference type="Proteomes" id="UP000811619">
    <property type="component" value="Unassembled WGS sequence"/>
</dbReference>
<dbReference type="AlphaFoldDB" id="A0A8K0NHM5"/>
<feature type="binding site" evidence="4">
    <location>
        <begin position="242"/>
        <end position="245"/>
    </location>
    <ligand>
        <name>substrate</name>
    </ligand>
</feature>
<evidence type="ECO:0000256" key="4">
    <source>
        <dbReference type="PIRSR" id="PIRSR001221-2"/>
    </source>
</evidence>
<organism evidence="6 7">
    <name type="scientific">Claviceps africana</name>
    <dbReference type="NCBI Taxonomy" id="83212"/>
    <lineage>
        <taxon>Eukaryota</taxon>
        <taxon>Fungi</taxon>
        <taxon>Dikarya</taxon>
        <taxon>Ascomycota</taxon>
        <taxon>Pezizomycotina</taxon>
        <taxon>Sordariomycetes</taxon>
        <taxon>Hypocreomycetidae</taxon>
        <taxon>Hypocreales</taxon>
        <taxon>Clavicipitaceae</taxon>
        <taxon>Claviceps</taxon>
    </lineage>
</organism>
<gene>
    <name evidence="6" type="ORF">E4U42_005152</name>
</gene>
<keyword evidence="7" id="KW-1185">Reference proteome</keyword>
<feature type="active site" description="Acyl-ester intermediate" evidence="3">
    <location>
        <position position="245"/>
    </location>
</feature>
<dbReference type="InterPro" id="IPR036928">
    <property type="entry name" value="AS_sf"/>
</dbReference>
<evidence type="ECO:0000256" key="1">
    <source>
        <dbReference type="ARBA" id="ARBA00009199"/>
    </source>
</evidence>
<name>A0A8K0NHM5_9HYPO</name>
<reference evidence="6" key="1">
    <citation type="journal article" date="2020" name="bioRxiv">
        <title>Whole genome comparisons of ergot fungi reveals the divergence and evolution of species within the genus Claviceps are the result of varying mechanisms driving genome evolution and host range expansion.</title>
        <authorList>
            <person name="Wyka S.A."/>
            <person name="Mondo S.J."/>
            <person name="Liu M."/>
            <person name="Dettman J."/>
            <person name="Nalam V."/>
            <person name="Broders K.D."/>
        </authorList>
    </citation>
    <scope>NUCLEOTIDE SEQUENCE</scope>
    <source>
        <strain evidence="6">CCC 489</strain>
    </source>
</reference>
<dbReference type="SUPFAM" id="SSF75304">
    <property type="entry name" value="Amidase signature (AS) enzymes"/>
    <property type="match status" value="1"/>
</dbReference>
<feature type="domain" description="Amidase" evidence="5">
    <location>
        <begin position="92"/>
        <end position="547"/>
    </location>
</feature>
<evidence type="ECO:0000313" key="6">
    <source>
        <dbReference type="EMBL" id="KAG5922913.1"/>
    </source>
</evidence>
<keyword evidence="2" id="KW-0378">Hydrolase</keyword>
<evidence type="ECO:0000259" key="5">
    <source>
        <dbReference type="Pfam" id="PF01425"/>
    </source>
</evidence>
<sequence>MASLLPVVEPKACLVGTPAYQEARKSILDEFAATVPRNLVLPEDTIRNPPVNVTGIPRQCGLLSETELDMTENYDATALADAIASRRFTSVDVVSAFAKRALIAHQLSCCLTEWFLPEALEHARKLDNHLASTGTTVGPFHGVPISVKAHIPIAGHWSDAGYLDTRVKDDQDSQMIAILRRAGAVFYCKTNQPQSIMHLESTSFYGRTLNPHNINLSAGGSTGGEAALIALRGSVLGIGTDIGGSVRGPAAFCGIYGYKPTSYVLPMKGFLPGGGMAAEMNVICSTGPMCLTLRDMHLFTRVILAAKPWIEDPRIIPIPWTGMSSAASRLFPLASLRIGLMAHDEAIVPQPPVTRALAWAKAQLESAGCQVKPFKPYKMSQIMTNIRRAYWPATAAFMDDHFARSGEPKHPLTEWITQEAPSKELLATEVFRQRVLRDRMRSDFSFAWNQQDVDFVLCPAFVGPASSHDTAWYWNYTALWNYLDCPGVVIPTPIRALAKGSTQDEYEIKEPLSKECAEVRKLWDEGNFEGAPINLQFVARRYHDNELFAMLAAVKNTLQLP</sequence>
<accession>A0A8K0NHM5</accession>
<feature type="active site" description="Charge relay system" evidence="3">
    <location>
        <position position="221"/>
    </location>
</feature>
<protein>
    <recommendedName>
        <fullName evidence="5">Amidase domain-containing protein</fullName>
    </recommendedName>
</protein>
<comment type="similarity">
    <text evidence="1">Belongs to the amidase family.</text>
</comment>
<dbReference type="InterPro" id="IPR023631">
    <property type="entry name" value="Amidase_dom"/>
</dbReference>
<dbReference type="PANTHER" id="PTHR46072:SF4">
    <property type="entry name" value="AMIDASE C550.07-RELATED"/>
    <property type="match status" value="1"/>
</dbReference>
<comment type="caution">
    <text evidence="6">The sequence shown here is derived from an EMBL/GenBank/DDBJ whole genome shotgun (WGS) entry which is preliminary data.</text>
</comment>
<evidence type="ECO:0000256" key="2">
    <source>
        <dbReference type="ARBA" id="ARBA00022801"/>
    </source>
</evidence>
<dbReference type="GO" id="GO:0016787">
    <property type="term" value="F:hydrolase activity"/>
    <property type="evidence" value="ECO:0007669"/>
    <property type="project" value="UniProtKB-KW"/>
</dbReference>
<dbReference type="OrthoDB" id="6428749at2759"/>